<keyword evidence="4" id="KW-1185">Reference proteome</keyword>
<sequence>MSEETPFEVQLRRMLAEGVDDVRPEGAPYDSIVRGARTARRRGMAVAGAGIAVLAVVPGVALGAYGGWGDGSAPVAGTAPASSGAPDSPGTSADAEEPEGMGPPATPGQLADGIGLSQAEASFARCLKSHAALQAKHSKGAPPADELGDPADYRLLQAWKLVTNHNEGNSGTGVLAVHREDDGAVYFCRDREETQNLRVFNGDGAPERAVTVDINANVLYRQIPLGGTDWELPYRWVDYGSVTAEVSRVTVEYGGRTVEAAIDGGYFVASGVLTEKPDTAPAVRGYDADGTLVYDSAEDRYYEAIID</sequence>
<dbReference type="RefSeq" id="WP_100202688.1">
    <property type="nucleotide sequence ID" value="NZ_PGGW01000057.1"/>
</dbReference>
<reference evidence="3 4" key="1">
    <citation type="submission" date="2017-11" db="EMBL/GenBank/DDBJ databases">
        <title>Streptomyces carmine sp. nov., a novel actinomycete isolated from Sophora alopecuroides in Xinjiang, China.</title>
        <authorList>
            <person name="Wang Y."/>
            <person name="Luo X."/>
            <person name="Wan C."/>
            <person name="Zhang L."/>
        </authorList>
    </citation>
    <scope>NUCLEOTIDE SEQUENCE [LARGE SCALE GENOMIC DNA]</scope>
    <source>
        <strain evidence="3 4">TRM SA0054</strain>
    </source>
</reference>
<evidence type="ECO:0000313" key="4">
    <source>
        <dbReference type="Proteomes" id="UP000230407"/>
    </source>
</evidence>
<accession>A0A2M8LXQ5</accession>
<keyword evidence="2" id="KW-1133">Transmembrane helix</keyword>
<evidence type="ECO:0000313" key="3">
    <source>
        <dbReference type="EMBL" id="PJE96704.1"/>
    </source>
</evidence>
<dbReference type="AlphaFoldDB" id="A0A2M8LXQ5"/>
<dbReference type="EMBL" id="PGGW01000057">
    <property type="protein sequence ID" value="PJE96704.1"/>
    <property type="molecule type" value="Genomic_DNA"/>
</dbReference>
<evidence type="ECO:0000256" key="2">
    <source>
        <dbReference type="SAM" id="Phobius"/>
    </source>
</evidence>
<name>A0A2M8LXQ5_9ACTN</name>
<comment type="caution">
    <text evidence="3">The sequence shown here is derived from an EMBL/GenBank/DDBJ whole genome shotgun (WGS) entry which is preliminary data.</text>
</comment>
<keyword evidence="2" id="KW-0472">Membrane</keyword>
<keyword evidence="2" id="KW-0812">Transmembrane</keyword>
<organism evidence="3 4">
    <name type="scientific">Streptomyces carminius</name>
    <dbReference type="NCBI Taxonomy" id="2665496"/>
    <lineage>
        <taxon>Bacteria</taxon>
        <taxon>Bacillati</taxon>
        <taxon>Actinomycetota</taxon>
        <taxon>Actinomycetes</taxon>
        <taxon>Kitasatosporales</taxon>
        <taxon>Streptomycetaceae</taxon>
        <taxon>Streptomyces</taxon>
    </lineage>
</organism>
<feature type="region of interest" description="Disordered" evidence="1">
    <location>
        <begin position="76"/>
        <end position="112"/>
    </location>
</feature>
<evidence type="ECO:0000256" key="1">
    <source>
        <dbReference type="SAM" id="MobiDB-lite"/>
    </source>
</evidence>
<gene>
    <name evidence="3" type="ORF">CUT44_16865</name>
</gene>
<proteinExistence type="predicted"/>
<protein>
    <submittedName>
        <fullName evidence="3">Uncharacterized protein</fullName>
    </submittedName>
</protein>
<feature type="transmembrane region" description="Helical" evidence="2">
    <location>
        <begin position="44"/>
        <end position="68"/>
    </location>
</feature>
<dbReference type="Proteomes" id="UP000230407">
    <property type="component" value="Unassembled WGS sequence"/>
</dbReference>